<comment type="caution">
    <text evidence="1">The sequence shown here is derived from an EMBL/GenBank/DDBJ whole genome shotgun (WGS) entry which is preliminary data.</text>
</comment>
<name>A0ACC0VR26_9STRA</name>
<keyword evidence="2" id="KW-1185">Reference proteome</keyword>
<evidence type="ECO:0000313" key="1">
    <source>
        <dbReference type="EMBL" id="KAI9908389.1"/>
    </source>
</evidence>
<reference evidence="1 2" key="1">
    <citation type="journal article" date="2022" name="bioRxiv">
        <title>The genome of the oomycete Peronosclerospora sorghi, a cosmopolitan pathogen of maize and sorghum, is inflated with dispersed pseudogenes.</title>
        <authorList>
            <person name="Fletcher K."/>
            <person name="Martin F."/>
            <person name="Isakeit T."/>
            <person name="Cavanaugh K."/>
            <person name="Magill C."/>
            <person name="Michelmore R."/>
        </authorList>
    </citation>
    <scope>NUCLEOTIDE SEQUENCE [LARGE SCALE GENOMIC DNA]</scope>
    <source>
        <strain evidence="1">P6</strain>
    </source>
</reference>
<dbReference type="Proteomes" id="UP001163321">
    <property type="component" value="Chromosome 8"/>
</dbReference>
<accession>A0ACC0VR26</accession>
<organism evidence="1 2">
    <name type="scientific">Peronosclerospora sorghi</name>
    <dbReference type="NCBI Taxonomy" id="230839"/>
    <lineage>
        <taxon>Eukaryota</taxon>
        <taxon>Sar</taxon>
        <taxon>Stramenopiles</taxon>
        <taxon>Oomycota</taxon>
        <taxon>Peronosporomycetes</taxon>
        <taxon>Peronosporales</taxon>
        <taxon>Peronosporaceae</taxon>
        <taxon>Peronosclerospora</taxon>
    </lineage>
</organism>
<proteinExistence type="predicted"/>
<evidence type="ECO:0000313" key="2">
    <source>
        <dbReference type="Proteomes" id="UP001163321"/>
    </source>
</evidence>
<dbReference type="EMBL" id="CM047587">
    <property type="protein sequence ID" value="KAI9908389.1"/>
    <property type="molecule type" value="Genomic_DNA"/>
</dbReference>
<sequence length="65" mass="7472">MSRSHRDETNDTSLSSTLEAHVIQRYCHVFKQGELEKLVELAGNASVTTSYYDESNWAVVLERIR</sequence>
<gene>
    <name evidence="1" type="ORF">PsorP6_003959</name>
</gene>
<protein>
    <submittedName>
        <fullName evidence="1">Uncharacterized protein</fullName>
    </submittedName>
</protein>